<dbReference type="InterPro" id="IPR032816">
    <property type="entry name" value="VTT_dom"/>
</dbReference>
<dbReference type="EMBL" id="CP001997">
    <property type="protein sequence ID" value="ADE56604.1"/>
    <property type="molecule type" value="Genomic_DNA"/>
</dbReference>
<feature type="transmembrane region" description="Helical" evidence="1">
    <location>
        <begin position="61"/>
        <end position="80"/>
    </location>
</feature>
<protein>
    <submittedName>
        <fullName evidence="3">Phosphoesterase PA-phosphatase related protein</fullName>
    </submittedName>
</protein>
<dbReference type="InterPro" id="IPR036938">
    <property type="entry name" value="PAP2/HPO_sf"/>
</dbReference>
<dbReference type="SMART" id="SM00014">
    <property type="entry name" value="acidPPc"/>
    <property type="match status" value="1"/>
</dbReference>
<dbReference type="Pfam" id="PF14067">
    <property type="entry name" value="LssY_C"/>
    <property type="match status" value="1"/>
</dbReference>
<feature type="transmembrane region" description="Helical" evidence="1">
    <location>
        <begin position="172"/>
        <end position="191"/>
    </location>
</feature>
<feature type="transmembrane region" description="Helical" evidence="1">
    <location>
        <begin position="428"/>
        <end position="448"/>
    </location>
</feature>
<evidence type="ECO:0000256" key="1">
    <source>
        <dbReference type="SAM" id="Phobius"/>
    </source>
</evidence>
<dbReference type="Pfam" id="PF09335">
    <property type="entry name" value="VTT_dom"/>
    <property type="match status" value="1"/>
</dbReference>
<dbReference type="InterPro" id="IPR025902">
    <property type="entry name" value="LssY-like-C_dom"/>
</dbReference>
<feature type="transmembrane region" description="Helical" evidence="1">
    <location>
        <begin position="333"/>
        <end position="354"/>
    </location>
</feature>
<keyword evidence="4" id="KW-1185">Reference proteome</keyword>
<evidence type="ECO:0000313" key="4">
    <source>
        <dbReference type="Proteomes" id="UP000002366"/>
    </source>
</evidence>
<feature type="transmembrane region" description="Helical" evidence="1">
    <location>
        <begin position="285"/>
        <end position="302"/>
    </location>
</feature>
<dbReference type="Proteomes" id="UP000002366">
    <property type="component" value="Chromosome"/>
</dbReference>
<dbReference type="RefSeq" id="WP_013047870.1">
    <property type="nucleotide sequence ID" value="NC_014011.1"/>
</dbReference>
<feature type="transmembrane region" description="Helical" evidence="1">
    <location>
        <begin position="374"/>
        <end position="390"/>
    </location>
</feature>
<feature type="transmembrane region" description="Helical" evidence="1">
    <location>
        <begin position="469"/>
        <end position="491"/>
    </location>
</feature>
<dbReference type="SUPFAM" id="SSF48317">
    <property type="entry name" value="Acid phosphatase/Vanadium-dependent haloperoxidase"/>
    <property type="match status" value="1"/>
</dbReference>
<feature type="transmembrane region" description="Helical" evidence="1">
    <location>
        <begin position="402"/>
        <end position="422"/>
    </location>
</feature>
<feature type="domain" description="Phosphatidic acid phosphatase type 2/haloperoxidase" evidence="2">
    <location>
        <begin position="333"/>
        <end position="443"/>
    </location>
</feature>
<evidence type="ECO:0000259" key="2">
    <source>
        <dbReference type="SMART" id="SM00014"/>
    </source>
</evidence>
<dbReference type="Gene3D" id="1.20.144.10">
    <property type="entry name" value="Phosphatidic acid phosphatase type 2/haloperoxidase"/>
    <property type="match status" value="1"/>
</dbReference>
<keyword evidence="1" id="KW-1133">Transmembrane helix</keyword>
<reference evidence="3 4" key="1">
    <citation type="journal article" date="2010" name="Stand. Genomic Sci.">
        <title>Complete genome sequence of Aminobacterium colombiense type strain (ALA-1).</title>
        <authorList>
            <person name="Chertkov O."/>
            <person name="Sikorski J."/>
            <person name="Brambilla E."/>
            <person name="Lapidus A."/>
            <person name="Copeland A."/>
            <person name="Glavina Del Rio T."/>
            <person name="Nolan M."/>
            <person name="Lucas S."/>
            <person name="Tice H."/>
            <person name="Cheng J.F."/>
            <person name="Han C."/>
            <person name="Detter J.C."/>
            <person name="Bruce D."/>
            <person name="Tapia R."/>
            <person name="Goodwin L."/>
            <person name="Pitluck S."/>
            <person name="Liolios K."/>
            <person name="Ivanova N."/>
            <person name="Mavromatis K."/>
            <person name="Ovchinnikova G."/>
            <person name="Pati A."/>
            <person name="Chen A."/>
            <person name="Palaniappan K."/>
            <person name="Land M."/>
            <person name="Hauser L."/>
            <person name="Chang Y.J."/>
            <person name="Jeffries C.D."/>
            <person name="Spring S."/>
            <person name="Rohde M."/>
            <person name="Goker M."/>
            <person name="Bristow J."/>
            <person name="Eisen J.A."/>
            <person name="Markowitz V."/>
            <person name="Hugenholtz P."/>
            <person name="Kyrpides N.C."/>
            <person name="Klenk H.P."/>
        </authorList>
    </citation>
    <scope>NUCLEOTIDE SEQUENCE [LARGE SCALE GENOMIC DNA]</scope>
    <source>
        <strain evidence="4">DSM 12261 / ALA-1</strain>
    </source>
</reference>
<feature type="transmembrane region" description="Helical" evidence="1">
    <location>
        <begin position="107"/>
        <end position="131"/>
    </location>
</feature>
<feature type="transmembrane region" description="Helical" evidence="1">
    <location>
        <begin position="20"/>
        <end position="49"/>
    </location>
</feature>
<feature type="transmembrane region" description="Helical" evidence="1">
    <location>
        <begin position="198"/>
        <end position="217"/>
    </location>
</feature>
<feature type="transmembrane region" description="Helical" evidence="1">
    <location>
        <begin position="308"/>
        <end position="326"/>
    </location>
</feature>
<organism evidence="3 4">
    <name type="scientific">Aminobacterium colombiense (strain DSM 12261 / ALA-1)</name>
    <dbReference type="NCBI Taxonomy" id="572547"/>
    <lineage>
        <taxon>Bacteria</taxon>
        <taxon>Thermotogati</taxon>
        <taxon>Synergistota</taxon>
        <taxon>Synergistia</taxon>
        <taxon>Synergistales</taxon>
        <taxon>Aminobacteriaceae</taxon>
        <taxon>Aminobacterium</taxon>
    </lineage>
</organism>
<sequence length="704" mass="79041">MDIVHLLLPTLEHFRLLGYWIILALALWESTAFVGMAIPGVLLFPTVGFLVAHGYFDPIDAFWFCFLGAMGGYCLSYYLGTAGDRFASRFGRLTSKIDAGKKYLSKYGLWAMIPGRFMAIGSLLPFLAGFARLPFRHFVAYSGIANGIGMVTYLLFGYFARHAWISLGIWSTRLVFFLATTAGLLGIFYLIRTLVVKGAWPLFIVLASIICSAAEGVGRNPLLKTFIDRHPRCASFFWERFNPERFEGFPLTILCLALGYSLVLLGGVVEDLLTADPIVAVDKRLATLLLAFRSPILLWIFLKVTLLGSWQIVLGGVILFSLYLLLDNKKYFLAPFWVTLGGCTFFTTGGKWLFQRQRPFNMTHLMEFSFPSGHTAYSAFFYGFLAYALARGTTDRGKKVDLFFLWVLLVTAVGFSRLYIGVHYLSDVLAGALLGFSWLIIGISLSEWRKSRRTKLEVTMPPPATRKKTYWGPALFTAGVFLYLCIVATFVPPYFKESPHPAALTESMDPLAPFELRGLSRFTETISGSPQEPLSLMIYVQNGNNLITALEKAGWVKAELVSFRSLVKAFKSALLNNSYPQAPVTPSFWNGVPLDIAFEKETELHSVRQRHHIRLWKTGYRLSDGSLQFVGTASFDKGVNWLHLSHRIDPVIDTERKTFVDNCLEAKIVSNYEEITFVEPSMGSNFSGDAFFSDGKMVILHLFH</sequence>
<name>D5EDH2_AMICL</name>
<feature type="transmembrane region" description="Helical" evidence="1">
    <location>
        <begin position="249"/>
        <end position="273"/>
    </location>
</feature>
<dbReference type="AlphaFoldDB" id="D5EDH2"/>
<evidence type="ECO:0000313" key="3">
    <source>
        <dbReference type="EMBL" id="ADE56604.1"/>
    </source>
</evidence>
<accession>D5EDH2</accession>
<dbReference type="KEGG" id="aco:Amico_0463"/>
<dbReference type="CDD" id="cd03392">
    <property type="entry name" value="PAP2_like_2"/>
    <property type="match status" value="1"/>
</dbReference>
<dbReference type="Pfam" id="PF01569">
    <property type="entry name" value="PAP2"/>
    <property type="match status" value="1"/>
</dbReference>
<dbReference type="STRING" id="572547.Amico_0463"/>
<dbReference type="PANTHER" id="PTHR14969">
    <property type="entry name" value="SPHINGOSINE-1-PHOSPHATE PHOSPHOHYDROLASE"/>
    <property type="match status" value="1"/>
</dbReference>
<gene>
    <name evidence="3" type="ordered locus">Amico_0463</name>
</gene>
<dbReference type="PANTHER" id="PTHR14969:SF13">
    <property type="entry name" value="AT30094P"/>
    <property type="match status" value="1"/>
</dbReference>
<dbReference type="HOGENOM" id="CLU_025730_1_0_0"/>
<feature type="transmembrane region" description="Helical" evidence="1">
    <location>
        <begin position="138"/>
        <end position="160"/>
    </location>
</feature>
<dbReference type="InterPro" id="IPR000326">
    <property type="entry name" value="PAP2/HPO"/>
</dbReference>
<keyword evidence="1" id="KW-0472">Membrane</keyword>
<dbReference type="eggNOG" id="COG0586">
    <property type="taxonomic scope" value="Bacteria"/>
</dbReference>
<dbReference type="eggNOG" id="COG0671">
    <property type="taxonomic scope" value="Bacteria"/>
</dbReference>
<keyword evidence="1" id="KW-0812">Transmembrane</keyword>
<proteinExistence type="predicted"/>